<keyword evidence="2" id="KW-1185">Reference proteome</keyword>
<dbReference type="AlphaFoldDB" id="A0A2S1SVI9"/>
<protein>
    <submittedName>
        <fullName evidence="1">Uncharacterized protein</fullName>
    </submittedName>
</protein>
<dbReference type="Proteomes" id="UP000244900">
    <property type="component" value="Chromosome"/>
</dbReference>
<dbReference type="EMBL" id="CP029188">
    <property type="protein sequence ID" value="AWI30422.1"/>
    <property type="molecule type" value="Genomic_DNA"/>
</dbReference>
<name>A0A2S1SVI9_9ACTN</name>
<dbReference type="RefSeq" id="WP_108907054.1">
    <property type="nucleotide sequence ID" value="NZ_CP029188.1"/>
</dbReference>
<sequence length="98" mass="10337">MSDRTLPTTAKPTIASLTQANGKLRRQLAALHHDHSELLSAARAAVTAHYDGYALPLTVLIDTLDQLGALPEYAPQITDDGLAALAAADLPLIGRRVA</sequence>
<accession>A0A2S1SVI9</accession>
<dbReference type="OrthoDB" id="4267607at2"/>
<organism evidence="1 2">
    <name type="scientific">Streptomyces tirandamycinicus</name>
    <dbReference type="NCBI Taxonomy" id="2174846"/>
    <lineage>
        <taxon>Bacteria</taxon>
        <taxon>Bacillati</taxon>
        <taxon>Actinomycetota</taxon>
        <taxon>Actinomycetes</taxon>
        <taxon>Kitasatosporales</taxon>
        <taxon>Streptomycetaceae</taxon>
        <taxon>Streptomyces</taxon>
    </lineage>
</organism>
<gene>
    <name evidence="1" type="ORF">DDW44_17785</name>
</gene>
<proteinExistence type="predicted"/>
<dbReference type="KEGG" id="stir:DDW44_17785"/>
<reference evidence="1 2" key="1">
    <citation type="submission" date="2018-05" db="EMBL/GenBank/DDBJ databases">
        <title>Complete genome sequence of sponge-derived Streptomyces sp. HNM0039.</title>
        <authorList>
            <person name="Huang X."/>
            <person name="Zhou S."/>
        </authorList>
    </citation>
    <scope>NUCLEOTIDE SEQUENCE [LARGE SCALE GENOMIC DNA]</scope>
    <source>
        <strain evidence="1 2">HNM0039</strain>
    </source>
</reference>
<evidence type="ECO:0000313" key="1">
    <source>
        <dbReference type="EMBL" id="AWI30422.1"/>
    </source>
</evidence>
<evidence type="ECO:0000313" key="2">
    <source>
        <dbReference type="Proteomes" id="UP000244900"/>
    </source>
</evidence>